<sequence>MQQKVELNRLLELEQGMKRLNRTLEEQVTGMYNAVSEQVRSAQSAYPESSDVRSPAQDLERLLRETRDLAASISSRLYQKESTLRWAVGQYQTTEKQARNLMKAPPSFTWKQTSTLFSRWLQTARDRAAGGLQDLLRSTPTLFEMIKDLLQNVRDASVDKRLQPFVDEAKIASLLEQRDHGSPEEQQQAREQLARIAEALNEIGRSQVAYRIYEKYGNVEYMESASLHAEEQRQLLQELGVDPGLYLNVDLRSQYKGSPLSACTYNPLQKDRSAVPTNEELRLAIALGLVSDKYREWAKTHYEDIEQAVKRAELQRELERQLAEYKRLNSPPTTLPDGTPITAENKRNDTTRAYYKEKVMDGEYRKLLGYNDWLEETYGMTEWRKTMDQTDKVINAFVGGFVESTVMAVVGTVQFGFNYVIDPEKMTREMVDKATYIFNNPEVIVEAAKTMYKNFDEGTPEKQAKMLGEAASVLVPGLQITKATGIVKVADKVADKVLDPISDAVKKVPDAIKNFEFPNLNPFGNQLIPETQGFTGPLKPWSQVWKVERNGERNGEGREGIEGKVKAPKNINISKNDLGEHLGSGGNKDVYAYGNDKAVGVLKPGKPKVLLDDEVKLLDKLNELGLPTVNAHSVDVDGNPALMFDKFAQGSKDVVKLQNGKIRIVGESHLLNQQSINDLNTIKKMMVEKKVKINDLQFLIGKDGNVVVADPLDVVIGEKPSANNLRMIDLLIEAARKNLD</sequence>
<name>A0A917CAX9_9BACL</name>
<dbReference type="CDD" id="cd20900">
    <property type="entry name" value="HopBF1"/>
    <property type="match status" value="1"/>
</dbReference>
<dbReference type="AlphaFoldDB" id="A0A917CAX9"/>
<evidence type="ECO:0000313" key="3">
    <source>
        <dbReference type="Proteomes" id="UP000637643"/>
    </source>
</evidence>
<dbReference type="EMBL" id="BMKR01000010">
    <property type="protein sequence ID" value="GGF81108.1"/>
    <property type="molecule type" value="Genomic_DNA"/>
</dbReference>
<feature type="domain" description="Type III secretion system effector HopBF1-like" evidence="1">
    <location>
        <begin position="554"/>
        <end position="739"/>
    </location>
</feature>
<organism evidence="2 3">
    <name type="scientific">Paenibacillus albidus</name>
    <dbReference type="NCBI Taxonomy" id="2041023"/>
    <lineage>
        <taxon>Bacteria</taxon>
        <taxon>Bacillati</taxon>
        <taxon>Bacillota</taxon>
        <taxon>Bacilli</taxon>
        <taxon>Bacillales</taxon>
        <taxon>Paenibacillaceae</taxon>
        <taxon>Paenibacillus</taxon>
    </lineage>
</organism>
<evidence type="ECO:0000313" key="2">
    <source>
        <dbReference type="EMBL" id="GGF81108.1"/>
    </source>
</evidence>
<reference evidence="2" key="1">
    <citation type="journal article" date="2014" name="Int. J. Syst. Evol. Microbiol.">
        <title>Complete genome sequence of Corynebacterium casei LMG S-19264T (=DSM 44701T), isolated from a smear-ripened cheese.</title>
        <authorList>
            <consortium name="US DOE Joint Genome Institute (JGI-PGF)"/>
            <person name="Walter F."/>
            <person name="Albersmeier A."/>
            <person name="Kalinowski J."/>
            <person name="Ruckert C."/>
        </authorList>
    </citation>
    <scope>NUCLEOTIDE SEQUENCE</scope>
    <source>
        <strain evidence="2">CGMCC 1.16134</strain>
    </source>
</reference>
<accession>A0A917CAX9</accession>
<dbReference type="Proteomes" id="UP000637643">
    <property type="component" value="Unassembled WGS sequence"/>
</dbReference>
<dbReference type="Pfam" id="PF26324">
    <property type="entry name" value="HopBF1_kinase"/>
    <property type="match status" value="1"/>
</dbReference>
<dbReference type="InterPro" id="IPR054555">
    <property type="entry name" value="T3SS_HopBF1-like"/>
</dbReference>
<reference evidence="2" key="2">
    <citation type="submission" date="2020-09" db="EMBL/GenBank/DDBJ databases">
        <authorList>
            <person name="Sun Q."/>
            <person name="Zhou Y."/>
        </authorList>
    </citation>
    <scope>NUCLEOTIDE SEQUENCE</scope>
    <source>
        <strain evidence="2">CGMCC 1.16134</strain>
    </source>
</reference>
<gene>
    <name evidence="2" type="ORF">GCM10010912_27770</name>
</gene>
<protein>
    <recommendedName>
        <fullName evidence="1">Type III secretion system effector HopBF1-like domain-containing protein</fullName>
    </recommendedName>
</protein>
<proteinExistence type="predicted"/>
<keyword evidence="3" id="KW-1185">Reference proteome</keyword>
<comment type="caution">
    <text evidence="2">The sequence shown here is derived from an EMBL/GenBank/DDBJ whole genome shotgun (WGS) entry which is preliminary data.</text>
</comment>
<dbReference type="RefSeq" id="WP_189025713.1">
    <property type="nucleotide sequence ID" value="NZ_BMKR01000010.1"/>
</dbReference>
<evidence type="ECO:0000259" key="1">
    <source>
        <dbReference type="Pfam" id="PF26324"/>
    </source>
</evidence>